<evidence type="ECO:0000259" key="11">
    <source>
        <dbReference type="PROSITE" id="PS51456"/>
    </source>
</evidence>
<evidence type="ECO:0000256" key="1">
    <source>
        <dbReference type="ARBA" id="ARBA00022737"/>
    </source>
</evidence>
<comment type="similarity">
    <text evidence="9">Belongs to the TRAFAC class myosin-kinesin ATPase superfamily. Myosin family.</text>
</comment>
<keyword evidence="6 9" id="KW-0518">Myosin</keyword>
<dbReference type="Gene3D" id="1.20.5.190">
    <property type="match status" value="3"/>
</dbReference>
<dbReference type="InterPro" id="IPR000048">
    <property type="entry name" value="IQ_motif_EF-hand-BS"/>
</dbReference>
<keyword evidence="1" id="KW-0677">Repeat</keyword>
<feature type="coiled-coil region" evidence="10">
    <location>
        <begin position="504"/>
        <end position="621"/>
    </location>
</feature>
<sequence>MEQEEYTKEEIDWSYVEFVDNQDVLDLIEKKPGGIIALLDEACMFPKSTHETFAQKMYQTYKAHKRFTKPKLSRTDFIVNHYAGDVTYQADYFLDKNKDYVVAEHQALLCASNCTFVANLFPPLPEETSKQSKFSSIGSQFKQQLQSLMETLSTTEPHYIRCVKPNTVLQPGIFENFNVLNQLRCGGVLEAIRISCAGYPTKRTFEEFLDRFGMLAPDVLDGSDEKKASIAICDKMGLKGYQMGKTKVFLRAGQMAELDARRAEVLAKAARLIQRQIRTHLARKEFITMKKATIHMQKIWRAKLARELYDDMRREAASIRIQKHVRAHRARVYYASLQASAIVIQSGLRALAARNEYRYRRRTKASTKIQTQWRKVQALCSYKQQKKSTVILQCLWRAKVARKELRKLKMAARETGALKEAKDKLEKRVEELTWRLDVEKHMRVDLEEAKGQEILKLQNALQEMQGRLDEAHAAIIHEKEAAKIAIEEAPPVIKEVPVVDNTKLEILSHKNEELESEVEELKNKIKEFEERYTEIERENQARLKEAEEAQIKATQLQETIERLESSLSNLESENQVLCQQALVESKNEDLSEEIKILKDQISNLESENECLRSQAAVVVEQKIHPEKTETDQEVSVVQQIQPRSIEDNMTTQIKDLDNGNKTEEEMHAKKEPRVAVSFLTKQRSLTERQQVCLRDKSSLWSKILDGGLGYYG</sequence>
<evidence type="ECO:0000256" key="3">
    <source>
        <dbReference type="ARBA" id="ARBA00022840"/>
    </source>
</evidence>
<evidence type="ECO:0000256" key="5">
    <source>
        <dbReference type="ARBA" id="ARBA00023054"/>
    </source>
</evidence>
<evidence type="ECO:0000313" key="12">
    <source>
        <dbReference type="EMBL" id="ABN08188.1"/>
    </source>
</evidence>
<dbReference type="ExpressionAtlas" id="A2Q3J3">
    <property type="expression patterns" value="differential"/>
</dbReference>
<dbReference type="SUPFAM" id="SSF52540">
    <property type="entry name" value="P-loop containing nucleoside triphosphate hydrolases"/>
    <property type="match status" value="2"/>
</dbReference>
<dbReference type="GO" id="GO:0005524">
    <property type="term" value="F:ATP binding"/>
    <property type="evidence" value="ECO:0007669"/>
    <property type="project" value="UniProtKB-KW"/>
</dbReference>
<keyword evidence="4" id="KW-0112">Calmodulin-binding</keyword>
<keyword evidence="7" id="KW-0505">Motor protein</keyword>
<name>A2Q3J3_MEDTR</name>
<dbReference type="GO" id="GO:0016459">
    <property type="term" value="C:myosin complex"/>
    <property type="evidence" value="ECO:0007669"/>
    <property type="project" value="UniProtKB-KW"/>
</dbReference>
<evidence type="ECO:0000256" key="10">
    <source>
        <dbReference type="SAM" id="Coils"/>
    </source>
</evidence>
<dbReference type="EMBL" id="AC155884">
    <property type="protein sequence ID" value="ABN08188.1"/>
    <property type="molecule type" value="Genomic_DNA"/>
</dbReference>
<comment type="caution">
    <text evidence="9">Lacks conserved residue(s) required for the propagation of feature annotation.</text>
</comment>
<dbReference type="AlphaFoldDB" id="A2Q3J3"/>
<gene>
    <name evidence="12" type="ORF">MtrDRAFT_AC155884g18v2</name>
</gene>
<evidence type="ECO:0000256" key="4">
    <source>
        <dbReference type="ARBA" id="ARBA00022860"/>
    </source>
</evidence>
<dbReference type="Gene3D" id="3.30.70.1590">
    <property type="match status" value="1"/>
</dbReference>
<dbReference type="PROSITE" id="PS50096">
    <property type="entry name" value="IQ"/>
    <property type="match status" value="5"/>
</dbReference>
<dbReference type="InterPro" id="IPR001609">
    <property type="entry name" value="Myosin_head_motor_dom-like"/>
</dbReference>
<keyword evidence="5 10" id="KW-0175">Coiled coil</keyword>
<evidence type="ECO:0000256" key="2">
    <source>
        <dbReference type="ARBA" id="ARBA00022741"/>
    </source>
</evidence>
<feature type="domain" description="Myosin motor" evidence="11">
    <location>
        <begin position="1"/>
        <end position="263"/>
    </location>
</feature>
<dbReference type="Gene3D" id="3.40.850.10">
    <property type="entry name" value="Kinesin motor domain"/>
    <property type="match status" value="1"/>
</dbReference>
<dbReference type="SMART" id="SM00242">
    <property type="entry name" value="MYSc"/>
    <property type="match status" value="1"/>
</dbReference>
<dbReference type="GO" id="GO:0005516">
    <property type="term" value="F:calmodulin binding"/>
    <property type="evidence" value="ECO:0007669"/>
    <property type="project" value="UniProtKB-KW"/>
</dbReference>
<keyword evidence="3" id="KW-0067">ATP-binding</keyword>
<dbReference type="PANTHER" id="PTHR13140:SF270">
    <property type="entry name" value="MYOSIN-12"/>
    <property type="match status" value="1"/>
</dbReference>
<dbReference type="GO" id="GO:0030048">
    <property type="term" value="P:actin filament-based movement"/>
    <property type="evidence" value="ECO:0007669"/>
    <property type="project" value="UniProtKB-ARBA"/>
</dbReference>
<dbReference type="InterPro" id="IPR027417">
    <property type="entry name" value="P-loop_NTPase"/>
</dbReference>
<reference evidence="12" key="2">
    <citation type="submission" date="2007-03" db="EMBL/GenBank/DDBJ databases">
        <authorList>
            <consortium name="The International Medicago Genome Annotation Group"/>
        </authorList>
    </citation>
    <scope>NUCLEOTIDE SEQUENCE</scope>
</reference>
<dbReference type="InterPro" id="IPR036961">
    <property type="entry name" value="Kinesin_motor_dom_sf"/>
</dbReference>
<accession>A2Q3J3</accession>
<proteinExistence type="inferred from homology"/>
<evidence type="ECO:0000256" key="8">
    <source>
        <dbReference type="ARBA" id="ARBA00023203"/>
    </source>
</evidence>
<keyword evidence="8 9" id="KW-0009">Actin-binding</keyword>
<dbReference type="Pfam" id="PF00063">
    <property type="entry name" value="Myosin_head"/>
    <property type="match status" value="1"/>
</dbReference>
<dbReference type="PANTHER" id="PTHR13140">
    <property type="entry name" value="MYOSIN"/>
    <property type="match status" value="1"/>
</dbReference>
<organism evidence="12">
    <name type="scientific">Medicago truncatula</name>
    <name type="common">Barrel medic</name>
    <name type="synonym">Medicago tribuloides</name>
    <dbReference type="NCBI Taxonomy" id="3880"/>
    <lineage>
        <taxon>Eukaryota</taxon>
        <taxon>Viridiplantae</taxon>
        <taxon>Streptophyta</taxon>
        <taxon>Embryophyta</taxon>
        <taxon>Tracheophyta</taxon>
        <taxon>Spermatophyta</taxon>
        <taxon>Magnoliopsida</taxon>
        <taxon>eudicotyledons</taxon>
        <taxon>Gunneridae</taxon>
        <taxon>Pentapetalae</taxon>
        <taxon>rosids</taxon>
        <taxon>fabids</taxon>
        <taxon>Fabales</taxon>
        <taxon>Fabaceae</taxon>
        <taxon>Papilionoideae</taxon>
        <taxon>50 kb inversion clade</taxon>
        <taxon>NPAAA clade</taxon>
        <taxon>Hologalegina</taxon>
        <taxon>IRL clade</taxon>
        <taxon>Trifolieae</taxon>
        <taxon>Medicago</taxon>
    </lineage>
</organism>
<reference evidence="12" key="1">
    <citation type="submission" date="2005-02" db="EMBL/GenBank/DDBJ databases">
        <authorList>
            <person name="Town C.D."/>
        </authorList>
    </citation>
    <scope>NUCLEOTIDE SEQUENCE</scope>
</reference>
<dbReference type="Gene3D" id="1.20.58.530">
    <property type="match status" value="1"/>
</dbReference>
<dbReference type="FunFam" id="1.20.5.190:FF:000001">
    <property type="entry name" value="unconventional myosin-Va"/>
    <property type="match status" value="3"/>
</dbReference>
<feature type="region of interest" description="Actin-binding" evidence="9">
    <location>
        <begin position="145"/>
        <end position="167"/>
    </location>
</feature>
<protein>
    <submittedName>
        <fullName evidence="12">IQ calmodulin-binding region; Myosin head, motor region; Prefoldin</fullName>
    </submittedName>
</protein>
<evidence type="ECO:0000256" key="9">
    <source>
        <dbReference type="PROSITE-ProRule" id="PRU00782"/>
    </source>
</evidence>
<dbReference type="Pfam" id="PF00612">
    <property type="entry name" value="IQ"/>
    <property type="match status" value="5"/>
</dbReference>
<dbReference type="GO" id="GO:0003779">
    <property type="term" value="F:actin binding"/>
    <property type="evidence" value="ECO:0007669"/>
    <property type="project" value="UniProtKB-KW"/>
</dbReference>
<keyword evidence="2" id="KW-0547">Nucleotide-binding</keyword>
<dbReference type="SMART" id="SM00015">
    <property type="entry name" value="IQ"/>
    <property type="match status" value="6"/>
</dbReference>
<dbReference type="PROSITE" id="PS51456">
    <property type="entry name" value="MYOSIN_MOTOR"/>
    <property type="match status" value="1"/>
</dbReference>
<feature type="coiled-coil region" evidence="10">
    <location>
        <begin position="408"/>
        <end position="474"/>
    </location>
</feature>
<evidence type="ECO:0000256" key="7">
    <source>
        <dbReference type="ARBA" id="ARBA00023175"/>
    </source>
</evidence>
<dbReference type="GO" id="GO:0003774">
    <property type="term" value="F:cytoskeletal motor activity"/>
    <property type="evidence" value="ECO:0007669"/>
    <property type="project" value="InterPro"/>
</dbReference>
<evidence type="ECO:0000256" key="6">
    <source>
        <dbReference type="ARBA" id="ARBA00023123"/>
    </source>
</evidence>